<dbReference type="InParanoid" id="G3HE70"/>
<protein>
    <submittedName>
        <fullName evidence="1">Uncharacterized protein</fullName>
    </submittedName>
</protein>
<dbReference type="EMBL" id="JH000310">
    <property type="protein sequence ID" value="EGW08795.1"/>
    <property type="molecule type" value="Genomic_DNA"/>
</dbReference>
<reference evidence="2" key="1">
    <citation type="journal article" date="2011" name="Nat. Biotechnol.">
        <title>The genomic sequence of the Chinese hamster ovary (CHO)-K1 cell line.</title>
        <authorList>
            <person name="Xu X."/>
            <person name="Nagarajan H."/>
            <person name="Lewis N.E."/>
            <person name="Pan S."/>
            <person name="Cai Z."/>
            <person name="Liu X."/>
            <person name="Chen W."/>
            <person name="Xie M."/>
            <person name="Wang W."/>
            <person name="Hammond S."/>
            <person name="Andersen M.R."/>
            <person name="Neff N."/>
            <person name="Passarelli B."/>
            <person name="Koh W."/>
            <person name="Fan H.C."/>
            <person name="Wang J."/>
            <person name="Gui Y."/>
            <person name="Lee K.H."/>
            <person name="Betenbaugh M.J."/>
            <person name="Quake S.R."/>
            <person name="Famili I."/>
            <person name="Palsson B.O."/>
            <person name="Wang J."/>
        </authorList>
    </citation>
    <scope>NUCLEOTIDE SEQUENCE [LARGE SCALE GENOMIC DNA]</scope>
    <source>
        <strain evidence="2">CHO K1 cell line</strain>
    </source>
</reference>
<organism evidence="1 2">
    <name type="scientific">Cricetulus griseus</name>
    <name type="common">Chinese hamster</name>
    <name type="synonym">Cricetulus barabensis griseus</name>
    <dbReference type="NCBI Taxonomy" id="10029"/>
    <lineage>
        <taxon>Eukaryota</taxon>
        <taxon>Metazoa</taxon>
        <taxon>Chordata</taxon>
        <taxon>Craniata</taxon>
        <taxon>Vertebrata</taxon>
        <taxon>Euteleostomi</taxon>
        <taxon>Mammalia</taxon>
        <taxon>Eutheria</taxon>
        <taxon>Euarchontoglires</taxon>
        <taxon>Glires</taxon>
        <taxon>Rodentia</taxon>
        <taxon>Myomorpha</taxon>
        <taxon>Muroidea</taxon>
        <taxon>Cricetidae</taxon>
        <taxon>Cricetinae</taxon>
        <taxon>Cricetulus</taxon>
    </lineage>
</organism>
<accession>G3HE70</accession>
<evidence type="ECO:0000313" key="1">
    <source>
        <dbReference type="EMBL" id="EGW08795.1"/>
    </source>
</evidence>
<evidence type="ECO:0000313" key="2">
    <source>
        <dbReference type="Proteomes" id="UP000001075"/>
    </source>
</evidence>
<sequence>MGEGRVWSRSVCTHCLRLLHQASCISGKRKSFSSTSVRVIKDKETSKNIPGS</sequence>
<gene>
    <name evidence="1" type="ORF">I79_008846</name>
</gene>
<proteinExistence type="predicted"/>
<dbReference type="Proteomes" id="UP000001075">
    <property type="component" value="Unassembled WGS sequence"/>
</dbReference>
<name>G3HE70_CRIGR</name>
<dbReference type="AlphaFoldDB" id="G3HE70"/>